<evidence type="ECO:0000256" key="1">
    <source>
        <dbReference type="ARBA" id="ARBA00012486"/>
    </source>
</evidence>
<evidence type="ECO:0000256" key="7">
    <source>
        <dbReference type="RuleBase" id="RU362109"/>
    </source>
</evidence>
<evidence type="ECO:0000313" key="11">
    <source>
        <dbReference type="Proteomes" id="UP000053237"/>
    </source>
</evidence>
<dbReference type="PROSITE" id="PS50127">
    <property type="entry name" value="UBC_2"/>
    <property type="match status" value="1"/>
</dbReference>
<evidence type="ECO:0000256" key="6">
    <source>
        <dbReference type="PROSITE-ProRule" id="PRU10133"/>
    </source>
</evidence>
<protein>
    <recommendedName>
        <fullName evidence="1">E2 ubiquitin-conjugating enzyme</fullName>
        <ecNumber evidence="1">2.3.2.23</ecNumber>
    </recommendedName>
</protein>
<keyword evidence="5 7" id="KW-0067">ATP-binding</keyword>
<sequence length="228" mass="25701">MSESGVVFSSQTIRSISNEIRQLASNSTDCIRYVPSDNQLNIIYVEIKGPDKTPYENAFFKVKLVLSEQFPDTPPKAFFDTKIYHPNIATNNGEVCVNTLKKDWSPKVGILHIAQVIRCLLIVPSPDSALNDEAGRLFMESYEEYAERARIMTKIHAAKSSVVSQSEPQREPSRKMVGKRKPHELEATKCQGAEGFKKQRKEGPLSSAHRPAQSCHLKMLKKKALKRL</sequence>
<dbReference type="SUPFAM" id="SSF54495">
    <property type="entry name" value="UBC-like"/>
    <property type="match status" value="1"/>
</dbReference>
<evidence type="ECO:0000256" key="2">
    <source>
        <dbReference type="ARBA" id="ARBA00022679"/>
    </source>
</evidence>
<keyword evidence="4 7" id="KW-0833">Ubl conjugation pathway</keyword>
<evidence type="ECO:0000256" key="5">
    <source>
        <dbReference type="ARBA" id="ARBA00022840"/>
    </source>
</evidence>
<dbReference type="CDD" id="cd23804">
    <property type="entry name" value="UBCc_UBE2S"/>
    <property type="match status" value="1"/>
</dbReference>
<dbReference type="InterPro" id="IPR000608">
    <property type="entry name" value="UBC"/>
</dbReference>
<feature type="region of interest" description="Disordered" evidence="8">
    <location>
        <begin position="160"/>
        <end position="228"/>
    </location>
</feature>
<evidence type="ECO:0000259" key="9">
    <source>
        <dbReference type="PROSITE" id="PS50127"/>
    </source>
</evidence>
<keyword evidence="3 7" id="KW-0547">Nucleotide-binding</keyword>
<dbReference type="SMART" id="SM00212">
    <property type="entry name" value="UBCc"/>
    <property type="match status" value="1"/>
</dbReference>
<keyword evidence="11" id="KW-1185">Reference proteome</keyword>
<dbReference type="PANTHER" id="PTHR24067">
    <property type="entry name" value="UBIQUITIN-CONJUGATING ENZYME E2"/>
    <property type="match status" value="1"/>
</dbReference>
<dbReference type="GO" id="GO:0061631">
    <property type="term" value="F:ubiquitin conjugating enzyme activity"/>
    <property type="evidence" value="ECO:0007669"/>
    <property type="project" value="UniProtKB-EC"/>
</dbReference>
<comment type="caution">
    <text evidence="10">The sequence shown here is derived from an EMBL/GenBank/DDBJ whole genome shotgun (WGS) entry which is preliminary data.</text>
</comment>
<dbReference type="STRING" id="65357.A0A024FSS0"/>
<evidence type="ECO:0000313" key="10">
    <source>
        <dbReference type="EMBL" id="CCI10045.1"/>
    </source>
</evidence>
<dbReference type="InterPro" id="IPR016135">
    <property type="entry name" value="UBQ-conjugating_enzyme/RWD"/>
</dbReference>
<dbReference type="Gene3D" id="3.10.110.10">
    <property type="entry name" value="Ubiquitin Conjugating Enzyme"/>
    <property type="match status" value="1"/>
</dbReference>
<organism evidence="10 11">
    <name type="scientific">Albugo candida</name>
    <dbReference type="NCBI Taxonomy" id="65357"/>
    <lineage>
        <taxon>Eukaryota</taxon>
        <taxon>Sar</taxon>
        <taxon>Stramenopiles</taxon>
        <taxon>Oomycota</taxon>
        <taxon>Peronosporomycetes</taxon>
        <taxon>Albuginales</taxon>
        <taxon>Albuginaceae</taxon>
        <taxon>Albugo</taxon>
    </lineage>
</organism>
<dbReference type="InterPro" id="IPR050113">
    <property type="entry name" value="Ub_conjugating_enzyme"/>
</dbReference>
<feature type="active site" description="Glycyl thioester intermediate" evidence="6">
    <location>
        <position position="96"/>
    </location>
</feature>
<dbReference type="PROSITE" id="PS00183">
    <property type="entry name" value="UBC_1"/>
    <property type="match status" value="1"/>
</dbReference>
<evidence type="ECO:0000256" key="8">
    <source>
        <dbReference type="SAM" id="MobiDB-lite"/>
    </source>
</evidence>
<dbReference type="InParanoid" id="A0A024FSS0"/>
<dbReference type="AlphaFoldDB" id="A0A024FSS0"/>
<accession>A0A024FSS0</accession>
<dbReference type="InterPro" id="IPR023313">
    <property type="entry name" value="UBQ-conjugating_AS"/>
</dbReference>
<proteinExistence type="inferred from homology"/>
<dbReference type="FunFam" id="3.10.110.10:FF:000031">
    <property type="entry name" value="Ubiquitin-conjugating enzyme E2 22"/>
    <property type="match status" value="1"/>
</dbReference>
<dbReference type="Proteomes" id="UP000053237">
    <property type="component" value="Unassembled WGS sequence"/>
</dbReference>
<reference evidence="10 11" key="1">
    <citation type="submission" date="2012-05" db="EMBL/GenBank/DDBJ databases">
        <title>Recombination and specialization in a pathogen metapopulation.</title>
        <authorList>
            <person name="Gardiner A."/>
            <person name="Kemen E."/>
            <person name="Schultz-Larsen T."/>
            <person name="MacLean D."/>
            <person name="Van Oosterhout C."/>
            <person name="Jones J.D.G."/>
        </authorList>
    </citation>
    <scope>NUCLEOTIDE SEQUENCE [LARGE SCALE GENOMIC DNA]</scope>
    <source>
        <strain evidence="10 11">Ac Nc2</strain>
    </source>
</reference>
<dbReference type="EC" id="2.3.2.23" evidence="1"/>
<dbReference type="OrthoDB" id="10069349at2759"/>
<evidence type="ECO:0000256" key="3">
    <source>
        <dbReference type="ARBA" id="ARBA00022741"/>
    </source>
</evidence>
<keyword evidence="2" id="KW-0808">Transferase</keyword>
<feature type="domain" description="UBC core" evidence="9">
    <location>
        <begin position="11"/>
        <end position="158"/>
    </location>
</feature>
<dbReference type="GO" id="GO:0005524">
    <property type="term" value="F:ATP binding"/>
    <property type="evidence" value="ECO:0007669"/>
    <property type="project" value="UniProtKB-UniRule"/>
</dbReference>
<evidence type="ECO:0000256" key="4">
    <source>
        <dbReference type="ARBA" id="ARBA00022786"/>
    </source>
</evidence>
<name>A0A024FSS0_9STRA</name>
<gene>
    <name evidence="10" type="ORF">BN9_051050</name>
</gene>
<feature type="compositionally biased region" description="Basic residues" evidence="8">
    <location>
        <begin position="218"/>
        <end position="228"/>
    </location>
</feature>
<comment type="similarity">
    <text evidence="7">Belongs to the ubiquitin-conjugating enzyme family.</text>
</comment>
<dbReference type="EMBL" id="CAIX01000067">
    <property type="protein sequence ID" value="CCI10045.1"/>
    <property type="molecule type" value="Genomic_DNA"/>
</dbReference>
<dbReference type="Pfam" id="PF00179">
    <property type="entry name" value="UQ_con"/>
    <property type="match status" value="1"/>
</dbReference>